<dbReference type="InterPro" id="IPR051472">
    <property type="entry name" value="T3SS_Stator/FliH"/>
</dbReference>
<dbReference type="InterPro" id="IPR018035">
    <property type="entry name" value="Flagellar_FliH/T3SS_HrpE"/>
</dbReference>
<dbReference type="InterPro" id="IPR022524">
    <property type="entry name" value="FliH_Bacilli"/>
</dbReference>
<dbReference type="GO" id="GO:0015031">
    <property type="term" value="P:protein transport"/>
    <property type="evidence" value="ECO:0007669"/>
    <property type="project" value="UniProtKB-KW"/>
</dbReference>
<feature type="domain" description="Flagellar assembly protein FliH/Type III secretion system HrpE" evidence="9">
    <location>
        <begin position="115"/>
        <end position="241"/>
    </location>
</feature>
<dbReference type="PANTHER" id="PTHR34982">
    <property type="entry name" value="YOP PROTEINS TRANSLOCATION PROTEIN L"/>
    <property type="match status" value="1"/>
</dbReference>
<proteinExistence type="inferred from homology"/>
<accession>A0A917EQC4</accession>
<dbReference type="GO" id="GO:0005829">
    <property type="term" value="C:cytosol"/>
    <property type="evidence" value="ECO:0007669"/>
    <property type="project" value="TreeGrafter"/>
</dbReference>
<sequence>MSRIIKSYQVLDESNDQYCIQLNNIRLTSGEKHDVDEVEHHEKRILLLEEKERQAIQQKHDFEQYVSEMNMQLAQEREQWLQEKEMLIRQAKDEGYAVGIEEGREYGHSEYHDLLKEAHNIVEQSREEYNRHLDSSDKTILKIGLKVAERILDSMLTDMPEQFMPLVKKAVKEVQEHQDVHIRIHPEKYPLLLSFKEELCELLQRDVDMYIYPDEELQVNDCIIDSSFGRIDASIDTQLAEMKEKLLELMEGERDE</sequence>
<dbReference type="PANTHER" id="PTHR34982:SF1">
    <property type="entry name" value="FLAGELLAR ASSEMBLY PROTEIN FLIH"/>
    <property type="match status" value="1"/>
</dbReference>
<evidence type="ECO:0000313" key="10">
    <source>
        <dbReference type="EMBL" id="GGE65571.1"/>
    </source>
</evidence>
<dbReference type="EMBL" id="BMFK01000001">
    <property type="protein sequence ID" value="GGE65571.1"/>
    <property type="molecule type" value="Genomic_DNA"/>
</dbReference>
<dbReference type="Proteomes" id="UP000605259">
    <property type="component" value="Unassembled WGS sequence"/>
</dbReference>
<keyword evidence="8" id="KW-0175">Coiled coil</keyword>
<keyword evidence="3" id="KW-0813">Transport</keyword>
<reference evidence="10" key="2">
    <citation type="submission" date="2020-09" db="EMBL/GenBank/DDBJ databases">
        <authorList>
            <person name="Sun Q."/>
            <person name="Zhou Y."/>
        </authorList>
    </citation>
    <scope>NUCLEOTIDE SEQUENCE</scope>
    <source>
        <strain evidence="10">CGMCC 1.12698</strain>
    </source>
</reference>
<dbReference type="GO" id="GO:0044781">
    <property type="term" value="P:bacterial-type flagellum organization"/>
    <property type="evidence" value="ECO:0007669"/>
    <property type="project" value="UniProtKB-KW"/>
</dbReference>
<keyword evidence="6" id="KW-1006">Bacterial flagellum protein export</keyword>
<evidence type="ECO:0000256" key="6">
    <source>
        <dbReference type="ARBA" id="ARBA00023225"/>
    </source>
</evidence>
<dbReference type="NCBIfam" id="TIGR03825">
    <property type="entry name" value="FliH_bacil"/>
    <property type="match status" value="1"/>
</dbReference>
<evidence type="ECO:0000259" key="9">
    <source>
        <dbReference type="Pfam" id="PF02108"/>
    </source>
</evidence>
<evidence type="ECO:0000256" key="2">
    <source>
        <dbReference type="ARBA" id="ARBA00006602"/>
    </source>
</evidence>
<comment type="caution">
    <text evidence="10">The sequence shown here is derived from an EMBL/GenBank/DDBJ whole genome shotgun (WGS) entry which is preliminary data.</text>
</comment>
<keyword evidence="4" id="KW-1005">Bacterial flagellum biogenesis</keyword>
<evidence type="ECO:0000313" key="11">
    <source>
        <dbReference type="Proteomes" id="UP000605259"/>
    </source>
</evidence>
<dbReference type="Pfam" id="PF02108">
    <property type="entry name" value="FliH"/>
    <property type="match status" value="1"/>
</dbReference>
<comment type="similarity">
    <text evidence="2">Belongs to the FliH family.</text>
</comment>
<dbReference type="RefSeq" id="WP_188387714.1">
    <property type="nucleotide sequence ID" value="NZ_BMFK01000001.1"/>
</dbReference>
<evidence type="ECO:0000256" key="5">
    <source>
        <dbReference type="ARBA" id="ARBA00022927"/>
    </source>
</evidence>
<evidence type="ECO:0000256" key="4">
    <source>
        <dbReference type="ARBA" id="ARBA00022795"/>
    </source>
</evidence>
<evidence type="ECO:0000256" key="8">
    <source>
        <dbReference type="SAM" id="Coils"/>
    </source>
</evidence>
<organism evidence="10 11">
    <name type="scientific">Priestia taiwanensis</name>
    <dbReference type="NCBI Taxonomy" id="1347902"/>
    <lineage>
        <taxon>Bacteria</taxon>
        <taxon>Bacillati</taxon>
        <taxon>Bacillota</taxon>
        <taxon>Bacilli</taxon>
        <taxon>Bacillales</taxon>
        <taxon>Bacillaceae</taxon>
        <taxon>Priestia</taxon>
    </lineage>
</organism>
<reference evidence="10" key="1">
    <citation type="journal article" date="2014" name="Int. J. Syst. Evol. Microbiol.">
        <title>Complete genome sequence of Corynebacterium casei LMG S-19264T (=DSM 44701T), isolated from a smear-ripened cheese.</title>
        <authorList>
            <consortium name="US DOE Joint Genome Institute (JGI-PGF)"/>
            <person name="Walter F."/>
            <person name="Albersmeier A."/>
            <person name="Kalinowski J."/>
            <person name="Ruckert C."/>
        </authorList>
    </citation>
    <scope>NUCLEOTIDE SEQUENCE</scope>
    <source>
        <strain evidence="10">CGMCC 1.12698</strain>
    </source>
</reference>
<protein>
    <recommendedName>
        <fullName evidence="7">Flagellar assembly protein FliH</fullName>
    </recommendedName>
</protein>
<keyword evidence="5" id="KW-0653">Protein transport</keyword>
<evidence type="ECO:0000256" key="3">
    <source>
        <dbReference type="ARBA" id="ARBA00022448"/>
    </source>
</evidence>
<comment type="function">
    <text evidence="1">Needed for flagellar regrowth and assembly.</text>
</comment>
<name>A0A917EQC4_9BACI</name>
<evidence type="ECO:0000256" key="1">
    <source>
        <dbReference type="ARBA" id="ARBA00003041"/>
    </source>
</evidence>
<feature type="coiled-coil region" evidence="8">
    <location>
        <begin position="38"/>
        <end position="90"/>
    </location>
</feature>
<gene>
    <name evidence="10" type="ORF">GCM10007140_14660</name>
</gene>
<evidence type="ECO:0000256" key="7">
    <source>
        <dbReference type="NCBIfam" id="TIGR03825"/>
    </source>
</evidence>
<keyword evidence="11" id="KW-1185">Reference proteome</keyword>
<dbReference type="AlphaFoldDB" id="A0A917EQC4"/>